<protein>
    <submittedName>
        <fullName evidence="3">Aldo/keto reductase</fullName>
    </submittedName>
</protein>
<dbReference type="PANTHER" id="PTHR43364">
    <property type="entry name" value="NADH-SPECIFIC METHYLGLYOXAL REDUCTASE-RELATED"/>
    <property type="match status" value="1"/>
</dbReference>
<evidence type="ECO:0000256" key="1">
    <source>
        <dbReference type="ARBA" id="ARBA00023002"/>
    </source>
</evidence>
<keyword evidence="1" id="KW-0560">Oxidoreductase</keyword>
<evidence type="ECO:0000313" key="4">
    <source>
        <dbReference type="Proteomes" id="UP000480151"/>
    </source>
</evidence>
<evidence type="ECO:0000313" key="3">
    <source>
        <dbReference type="EMBL" id="NGM83693.1"/>
    </source>
</evidence>
<dbReference type="SUPFAM" id="SSF51430">
    <property type="entry name" value="NAD(P)-linked oxidoreductase"/>
    <property type="match status" value="1"/>
</dbReference>
<proteinExistence type="predicted"/>
<dbReference type="AlphaFoldDB" id="A0A6M1PPK1"/>
<dbReference type="Gene3D" id="3.20.20.100">
    <property type="entry name" value="NADP-dependent oxidoreductase domain"/>
    <property type="match status" value="1"/>
</dbReference>
<dbReference type="InterPro" id="IPR036812">
    <property type="entry name" value="NAD(P)_OxRdtase_dom_sf"/>
</dbReference>
<dbReference type="Pfam" id="PF00248">
    <property type="entry name" value="Aldo_ket_red"/>
    <property type="match status" value="1"/>
</dbReference>
<accession>A0A6M1PPK1</accession>
<sequence>MKLTEMPGTDLTFKPLALGTAEFGSAVSEEESFRIIDRFVAAGGTWIDTARVYADWLPGGHGKSEHTVGKWLKKSGIRNQVLISTKGGHPRLETMKVSRLSEAEIRSDAEESLLCLGVDTIDMYWLHRDDESIPVMELLGPLNRLVKEGKIRYFGCSNWRPHRIREAAEAAAAHGVQAFSASQIQWSLADINDGSIEDTTTVELEKEAYELHQQTGLGLFAFTPQAKGFFQKLHAGGPDTLKDTVRRMFYNETNLARMRRVEELAGQLKVSVSSIVLGYLINQPFTVIPVVGASSLAQIEDALPSLEVKLTPSQVNYLERG</sequence>
<dbReference type="CDD" id="cd19082">
    <property type="entry name" value="AKR_AKR10A1_2"/>
    <property type="match status" value="1"/>
</dbReference>
<name>A0A6M1PPK1_9BACL</name>
<dbReference type="EMBL" id="JAAKGU010000006">
    <property type="protein sequence ID" value="NGM83693.1"/>
    <property type="molecule type" value="Genomic_DNA"/>
</dbReference>
<dbReference type="RefSeq" id="WP_165099480.1">
    <property type="nucleotide sequence ID" value="NZ_JAAKGU010000006.1"/>
</dbReference>
<comment type="caution">
    <text evidence="3">The sequence shown here is derived from an EMBL/GenBank/DDBJ whole genome shotgun (WGS) entry which is preliminary data.</text>
</comment>
<dbReference type="InterPro" id="IPR050523">
    <property type="entry name" value="AKR_Detox_Biosynth"/>
</dbReference>
<dbReference type="GO" id="GO:0005829">
    <property type="term" value="C:cytosol"/>
    <property type="evidence" value="ECO:0007669"/>
    <property type="project" value="TreeGrafter"/>
</dbReference>
<dbReference type="InterPro" id="IPR023210">
    <property type="entry name" value="NADP_OxRdtase_dom"/>
</dbReference>
<gene>
    <name evidence="3" type="ORF">G5B47_14825</name>
</gene>
<feature type="domain" description="NADP-dependent oxidoreductase" evidence="2">
    <location>
        <begin position="15"/>
        <end position="319"/>
    </location>
</feature>
<dbReference type="PANTHER" id="PTHR43364:SF4">
    <property type="entry name" value="NAD(P)-LINKED OXIDOREDUCTASE SUPERFAMILY PROTEIN"/>
    <property type="match status" value="1"/>
</dbReference>
<dbReference type="GO" id="GO:0016491">
    <property type="term" value="F:oxidoreductase activity"/>
    <property type="evidence" value="ECO:0007669"/>
    <property type="project" value="UniProtKB-KW"/>
</dbReference>
<reference evidence="3 4" key="1">
    <citation type="submission" date="2020-02" db="EMBL/GenBank/DDBJ databases">
        <authorList>
            <person name="Gao J."/>
            <person name="Sun J."/>
        </authorList>
    </citation>
    <scope>NUCLEOTIDE SEQUENCE [LARGE SCALE GENOMIC DNA]</scope>
    <source>
        <strain evidence="3 4">7124</strain>
    </source>
</reference>
<dbReference type="Proteomes" id="UP000480151">
    <property type="component" value="Unassembled WGS sequence"/>
</dbReference>
<organism evidence="3 4">
    <name type="scientific">Paenibacillus apii</name>
    <dbReference type="NCBI Taxonomy" id="1850370"/>
    <lineage>
        <taxon>Bacteria</taxon>
        <taxon>Bacillati</taxon>
        <taxon>Bacillota</taxon>
        <taxon>Bacilli</taxon>
        <taxon>Bacillales</taxon>
        <taxon>Paenibacillaceae</taxon>
        <taxon>Paenibacillus</taxon>
    </lineage>
</organism>
<evidence type="ECO:0000259" key="2">
    <source>
        <dbReference type="Pfam" id="PF00248"/>
    </source>
</evidence>
<keyword evidence="4" id="KW-1185">Reference proteome</keyword>